<dbReference type="UniPathway" id="UPA00124"/>
<dbReference type="AlphaFoldDB" id="A0A0M3T248"/>
<organism evidence="8 9">
    <name type="scientific">Candidatus Pseudothioglobus singularis PS1</name>
    <dbReference type="NCBI Taxonomy" id="1125411"/>
    <lineage>
        <taxon>Bacteria</taxon>
        <taxon>Pseudomonadati</taxon>
        <taxon>Pseudomonadota</taxon>
        <taxon>Gammaproteobacteria</taxon>
        <taxon>Candidatus Pseudothioglobaceae</taxon>
        <taxon>Candidatus Pseudothioglobus</taxon>
    </lineage>
</organism>
<keyword evidence="6" id="KW-0560">Oxidoreductase</keyword>
<dbReference type="PATRIC" id="fig|1125411.7.peg.1259"/>
<evidence type="ECO:0000259" key="7">
    <source>
        <dbReference type="Pfam" id="PF04321"/>
    </source>
</evidence>
<dbReference type="CDD" id="cd05254">
    <property type="entry name" value="dTDP_HR_like_SDR_e"/>
    <property type="match status" value="1"/>
</dbReference>
<sequence length="293" mass="33253">MKILITGKNGQLGKSIKRLLDEKCIDNLSSFSFIFTSREELNLENLENIQSYFVSNDIDVIINCAAYTKVDQAEEDQNQANLINHNAVRELAKISKKYKIKLIHISTDFVFNGHKEEPYTEDDEPSPLNIYGETKLAGELAIISTMPFNSIIIRTGWVYSEFGNNFVKTILNLASKNNALDIVSDQIGTPTYAYDLAHSILNIVSDENFLENEKPTAILHYSNEGESSWYEFAKEIISISGINCNLNPIKTKDYPLPAKRPKYSILSKKKISQEYSLNIDHWKDALKACLQNL</sequence>
<dbReference type="EC" id="1.1.1.133" evidence="3 6"/>
<comment type="function">
    <text evidence="6">Catalyzes the reduction of dTDP-6-deoxy-L-lyxo-4-hexulose to yield dTDP-L-rhamnose.</text>
</comment>
<evidence type="ECO:0000256" key="1">
    <source>
        <dbReference type="ARBA" id="ARBA00004781"/>
    </source>
</evidence>
<dbReference type="GO" id="GO:0005829">
    <property type="term" value="C:cytosol"/>
    <property type="evidence" value="ECO:0007669"/>
    <property type="project" value="TreeGrafter"/>
</dbReference>
<dbReference type="Proteomes" id="UP000068905">
    <property type="component" value="Chromosome"/>
</dbReference>
<dbReference type="Gene3D" id="3.40.50.720">
    <property type="entry name" value="NAD(P)-binding Rossmann-like Domain"/>
    <property type="match status" value="1"/>
</dbReference>
<evidence type="ECO:0000313" key="8">
    <source>
        <dbReference type="EMBL" id="ALE02191.1"/>
    </source>
</evidence>
<evidence type="ECO:0000313" key="9">
    <source>
        <dbReference type="Proteomes" id="UP000068905"/>
    </source>
</evidence>
<evidence type="ECO:0000256" key="4">
    <source>
        <dbReference type="ARBA" id="ARBA00017099"/>
    </source>
</evidence>
<protein>
    <recommendedName>
        <fullName evidence="4 6">dTDP-4-dehydrorhamnose reductase</fullName>
        <ecNumber evidence="3 6">1.1.1.133</ecNumber>
    </recommendedName>
</protein>
<name>A0A0M3T248_9GAMM</name>
<dbReference type="KEGG" id="tsn:W908_06370"/>
<dbReference type="InterPro" id="IPR029903">
    <property type="entry name" value="RmlD-like-bd"/>
</dbReference>
<dbReference type="GO" id="GO:0009243">
    <property type="term" value="P:O antigen biosynthetic process"/>
    <property type="evidence" value="ECO:0007669"/>
    <property type="project" value="UniProtKB-UniPathway"/>
</dbReference>
<dbReference type="EMBL" id="CP006911">
    <property type="protein sequence ID" value="ALE02191.1"/>
    <property type="molecule type" value="Genomic_DNA"/>
</dbReference>
<keyword evidence="9" id="KW-1185">Reference proteome</keyword>
<dbReference type="SUPFAM" id="SSF51735">
    <property type="entry name" value="NAD(P)-binding Rossmann-fold domains"/>
    <property type="match status" value="1"/>
</dbReference>
<dbReference type="GO" id="GO:0019305">
    <property type="term" value="P:dTDP-rhamnose biosynthetic process"/>
    <property type="evidence" value="ECO:0007669"/>
    <property type="project" value="UniProtKB-UniPathway"/>
</dbReference>
<evidence type="ECO:0000256" key="6">
    <source>
        <dbReference type="RuleBase" id="RU364082"/>
    </source>
</evidence>
<dbReference type="Gene3D" id="3.90.25.10">
    <property type="entry name" value="UDP-galactose 4-epimerase, domain 1"/>
    <property type="match status" value="1"/>
</dbReference>
<dbReference type="PANTHER" id="PTHR10491">
    <property type="entry name" value="DTDP-4-DEHYDRORHAMNOSE REDUCTASE"/>
    <property type="match status" value="1"/>
</dbReference>
<comment type="pathway">
    <text evidence="1 6">Carbohydrate biosynthesis; dTDP-L-rhamnose biosynthesis.</text>
</comment>
<evidence type="ECO:0000256" key="2">
    <source>
        <dbReference type="ARBA" id="ARBA00010944"/>
    </source>
</evidence>
<dbReference type="RefSeq" id="WP_053820399.1">
    <property type="nucleotide sequence ID" value="NZ_CP006911.1"/>
</dbReference>
<evidence type="ECO:0000256" key="5">
    <source>
        <dbReference type="ARBA" id="ARBA00048200"/>
    </source>
</evidence>
<dbReference type="OrthoDB" id="9803892at2"/>
<keyword evidence="6" id="KW-0521">NADP</keyword>
<dbReference type="NCBIfam" id="TIGR01214">
    <property type="entry name" value="rmlD"/>
    <property type="match status" value="1"/>
</dbReference>
<dbReference type="STRING" id="1125411.W908_06370"/>
<accession>A0A0M3T248</accession>
<reference evidence="8 9" key="1">
    <citation type="journal article" date="2015" name="Genome Announc.">
        <title>Genome Sequence of 'Candidatus Thioglobus singularis' Strain PS1, a Mixotroph from the SUP05 Clade of Marine Gammaproteobacteria.</title>
        <authorList>
            <person name="Marshall K.T."/>
            <person name="Morris R.M."/>
        </authorList>
    </citation>
    <scope>NUCLEOTIDE SEQUENCE [LARGE SCALE GENOMIC DNA]</scope>
    <source>
        <strain evidence="8 9">PS1</strain>
    </source>
</reference>
<comment type="similarity">
    <text evidence="2 6">Belongs to the dTDP-4-dehydrorhamnose reductase family.</text>
</comment>
<dbReference type="UniPathway" id="UPA00281"/>
<proteinExistence type="inferred from homology"/>
<dbReference type="GO" id="GO:0008831">
    <property type="term" value="F:dTDP-4-dehydrorhamnose reductase activity"/>
    <property type="evidence" value="ECO:0007669"/>
    <property type="project" value="UniProtKB-EC"/>
</dbReference>
<dbReference type="InterPro" id="IPR005913">
    <property type="entry name" value="dTDP_dehydrorham_reduct"/>
</dbReference>
<evidence type="ECO:0000256" key="3">
    <source>
        <dbReference type="ARBA" id="ARBA00012929"/>
    </source>
</evidence>
<dbReference type="PANTHER" id="PTHR10491:SF4">
    <property type="entry name" value="METHIONINE ADENOSYLTRANSFERASE 2 SUBUNIT BETA"/>
    <property type="match status" value="1"/>
</dbReference>
<comment type="cofactor">
    <cofactor evidence="6">
        <name>Mg(2+)</name>
        <dbReference type="ChEBI" id="CHEBI:18420"/>
    </cofactor>
    <text evidence="6">Binds 1 Mg(2+) ion per monomer.</text>
</comment>
<comment type="catalytic activity">
    <reaction evidence="5 6">
        <text>dTDP-beta-L-rhamnose + NADP(+) = dTDP-4-dehydro-beta-L-rhamnose + NADPH + H(+)</text>
        <dbReference type="Rhea" id="RHEA:21796"/>
        <dbReference type="ChEBI" id="CHEBI:15378"/>
        <dbReference type="ChEBI" id="CHEBI:57510"/>
        <dbReference type="ChEBI" id="CHEBI:57783"/>
        <dbReference type="ChEBI" id="CHEBI:58349"/>
        <dbReference type="ChEBI" id="CHEBI:62830"/>
        <dbReference type="EC" id="1.1.1.133"/>
    </reaction>
</comment>
<feature type="domain" description="RmlD-like substrate binding" evidence="7">
    <location>
        <begin position="1"/>
        <end position="292"/>
    </location>
</feature>
<gene>
    <name evidence="8" type="ORF">W908_06370</name>
</gene>
<dbReference type="InterPro" id="IPR036291">
    <property type="entry name" value="NAD(P)-bd_dom_sf"/>
</dbReference>
<dbReference type="Pfam" id="PF04321">
    <property type="entry name" value="RmlD_sub_bind"/>
    <property type="match status" value="1"/>
</dbReference>